<dbReference type="Pfam" id="PF00072">
    <property type="entry name" value="Response_reg"/>
    <property type="match status" value="1"/>
</dbReference>
<dbReference type="Pfam" id="PF00512">
    <property type="entry name" value="HisKA"/>
    <property type="match status" value="1"/>
</dbReference>
<dbReference type="CDD" id="cd00130">
    <property type="entry name" value="PAS"/>
    <property type="match status" value="1"/>
</dbReference>
<evidence type="ECO:0000259" key="11">
    <source>
        <dbReference type="PROSITE" id="PS50110"/>
    </source>
</evidence>
<keyword evidence="8" id="KW-0902">Two-component regulatory system</keyword>
<evidence type="ECO:0000256" key="5">
    <source>
        <dbReference type="ARBA" id="ARBA00022741"/>
    </source>
</evidence>
<evidence type="ECO:0000259" key="12">
    <source>
        <dbReference type="PROSITE" id="PS50112"/>
    </source>
</evidence>
<keyword evidence="3 9" id="KW-0597">Phosphoprotein</keyword>
<evidence type="ECO:0000313" key="15">
    <source>
        <dbReference type="Proteomes" id="UP001143304"/>
    </source>
</evidence>
<dbReference type="InterPro" id="IPR013767">
    <property type="entry name" value="PAS_fold"/>
</dbReference>
<evidence type="ECO:0000256" key="4">
    <source>
        <dbReference type="ARBA" id="ARBA00022679"/>
    </source>
</evidence>
<feature type="modified residue" description="4-aspartylphosphate" evidence="9">
    <location>
        <position position="511"/>
    </location>
</feature>
<keyword evidence="15" id="KW-1185">Reference proteome</keyword>
<evidence type="ECO:0000256" key="7">
    <source>
        <dbReference type="ARBA" id="ARBA00022840"/>
    </source>
</evidence>
<feature type="domain" description="PAS" evidence="12">
    <location>
        <begin position="92"/>
        <end position="161"/>
    </location>
</feature>
<dbReference type="InterPro" id="IPR000700">
    <property type="entry name" value="PAS-assoc_C"/>
</dbReference>
<dbReference type="CDD" id="cd00082">
    <property type="entry name" value="HisKA"/>
    <property type="match status" value="1"/>
</dbReference>
<dbReference type="InterPro" id="IPR035965">
    <property type="entry name" value="PAS-like_dom_sf"/>
</dbReference>
<feature type="domain" description="Response regulatory" evidence="11">
    <location>
        <begin position="460"/>
        <end position="575"/>
    </location>
</feature>
<dbReference type="SUPFAM" id="SSF55874">
    <property type="entry name" value="ATPase domain of HSP90 chaperone/DNA topoisomerase II/histidine kinase"/>
    <property type="match status" value="1"/>
</dbReference>
<dbReference type="SUPFAM" id="SSF47384">
    <property type="entry name" value="Homodimeric domain of signal transducing histidine kinase"/>
    <property type="match status" value="1"/>
</dbReference>
<evidence type="ECO:0000256" key="2">
    <source>
        <dbReference type="ARBA" id="ARBA00012438"/>
    </source>
</evidence>
<organism evidence="14 15">
    <name type="scientific">Candidatus Marimicrobium litorale</name>
    <dbReference type="NCBI Taxonomy" id="2518991"/>
    <lineage>
        <taxon>Bacteria</taxon>
        <taxon>Pseudomonadati</taxon>
        <taxon>Pseudomonadota</taxon>
        <taxon>Gammaproteobacteria</taxon>
        <taxon>Cellvibrionales</taxon>
        <taxon>Halieaceae</taxon>
        <taxon>Marimicrobium</taxon>
    </lineage>
</organism>
<dbReference type="InterPro" id="IPR003594">
    <property type="entry name" value="HATPase_dom"/>
</dbReference>
<dbReference type="SMART" id="SM00388">
    <property type="entry name" value="HisKA"/>
    <property type="match status" value="1"/>
</dbReference>
<dbReference type="Gene3D" id="3.40.50.2300">
    <property type="match status" value="1"/>
</dbReference>
<dbReference type="InterPro" id="IPR003661">
    <property type="entry name" value="HisK_dim/P_dom"/>
</dbReference>
<evidence type="ECO:0000256" key="6">
    <source>
        <dbReference type="ARBA" id="ARBA00022777"/>
    </source>
</evidence>
<evidence type="ECO:0000256" key="9">
    <source>
        <dbReference type="PROSITE-ProRule" id="PRU00169"/>
    </source>
</evidence>
<dbReference type="InterPro" id="IPR036890">
    <property type="entry name" value="HATPase_C_sf"/>
</dbReference>
<accession>A0ABT3T4B5</accession>
<reference evidence="14" key="1">
    <citation type="submission" date="2019-02" db="EMBL/GenBank/DDBJ databases">
        <authorList>
            <person name="Li S.-H."/>
        </authorList>
    </citation>
    <scope>NUCLEOTIDE SEQUENCE</scope>
    <source>
        <strain evidence="14">IMCC11814</strain>
    </source>
</reference>
<gene>
    <name evidence="14" type="ORF">EYC82_07125</name>
</gene>
<dbReference type="InterPro" id="IPR004358">
    <property type="entry name" value="Sig_transdc_His_kin-like_C"/>
</dbReference>
<dbReference type="Gene3D" id="3.30.450.20">
    <property type="entry name" value="PAS domain"/>
    <property type="match status" value="1"/>
</dbReference>
<evidence type="ECO:0000313" key="14">
    <source>
        <dbReference type="EMBL" id="MCX2977125.1"/>
    </source>
</evidence>
<feature type="domain" description="Histidine kinase" evidence="10">
    <location>
        <begin position="229"/>
        <end position="440"/>
    </location>
</feature>
<protein>
    <recommendedName>
        <fullName evidence="2">histidine kinase</fullName>
        <ecNumber evidence="2">2.7.13.3</ecNumber>
    </recommendedName>
</protein>
<evidence type="ECO:0000256" key="8">
    <source>
        <dbReference type="ARBA" id="ARBA00023012"/>
    </source>
</evidence>
<name>A0ABT3T4B5_9GAMM</name>
<dbReference type="PROSITE" id="PS50113">
    <property type="entry name" value="PAC"/>
    <property type="match status" value="1"/>
</dbReference>
<dbReference type="SUPFAM" id="SSF55785">
    <property type="entry name" value="PYP-like sensor domain (PAS domain)"/>
    <property type="match status" value="1"/>
</dbReference>
<dbReference type="SMART" id="SM00091">
    <property type="entry name" value="PAS"/>
    <property type="match status" value="1"/>
</dbReference>
<dbReference type="SUPFAM" id="SSF52172">
    <property type="entry name" value="CheY-like"/>
    <property type="match status" value="1"/>
</dbReference>
<dbReference type="SMART" id="SM00387">
    <property type="entry name" value="HATPase_c"/>
    <property type="match status" value="1"/>
</dbReference>
<dbReference type="EC" id="2.7.13.3" evidence="2"/>
<feature type="domain" description="PAC" evidence="13">
    <location>
        <begin position="164"/>
        <end position="216"/>
    </location>
</feature>
<evidence type="ECO:0000256" key="3">
    <source>
        <dbReference type="ARBA" id="ARBA00022553"/>
    </source>
</evidence>
<keyword evidence="4" id="KW-0808">Transferase</keyword>
<dbReference type="GO" id="GO:0016301">
    <property type="term" value="F:kinase activity"/>
    <property type="evidence" value="ECO:0007669"/>
    <property type="project" value="UniProtKB-KW"/>
</dbReference>
<dbReference type="Gene3D" id="3.30.565.10">
    <property type="entry name" value="Histidine kinase-like ATPase, C-terminal domain"/>
    <property type="match status" value="1"/>
</dbReference>
<dbReference type="SMART" id="SM00448">
    <property type="entry name" value="REC"/>
    <property type="match status" value="1"/>
</dbReference>
<comment type="caution">
    <text evidence="14">The sequence shown here is derived from an EMBL/GenBank/DDBJ whole genome shotgun (WGS) entry which is preliminary data.</text>
</comment>
<dbReference type="Proteomes" id="UP001143304">
    <property type="component" value="Unassembled WGS sequence"/>
</dbReference>
<dbReference type="Pfam" id="PF02518">
    <property type="entry name" value="HATPase_c"/>
    <property type="match status" value="1"/>
</dbReference>
<dbReference type="InterPro" id="IPR011006">
    <property type="entry name" value="CheY-like_superfamily"/>
</dbReference>
<dbReference type="Gene3D" id="1.10.287.130">
    <property type="match status" value="1"/>
</dbReference>
<keyword evidence="6 14" id="KW-0418">Kinase</keyword>
<keyword evidence="7" id="KW-0067">ATP-binding</keyword>
<dbReference type="PANTHER" id="PTHR43065">
    <property type="entry name" value="SENSOR HISTIDINE KINASE"/>
    <property type="match status" value="1"/>
</dbReference>
<dbReference type="InterPro" id="IPR000014">
    <property type="entry name" value="PAS"/>
</dbReference>
<dbReference type="Pfam" id="PF00989">
    <property type="entry name" value="PAS"/>
    <property type="match status" value="1"/>
</dbReference>
<evidence type="ECO:0000259" key="10">
    <source>
        <dbReference type="PROSITE" id="PS50109"/>
    </source>
</evidence>
<dbReference type="PRINTS" id="PR00344">
    <property type="entry name" value="BCTRLSENSOR"/>
</dbReference>
<dbReference type="PROSITE" id="PS50112">
    <property type="entry name" value="PAS"/>
    <property type="match status" value="1"/>
</dbReference>
<dbReference type="InterPro" id="IPR001789">
    <property type="entry name" value="Sig_transdc_resp-reg_receiver"/>
</dbReference>
<dbReference type="NCBIfam" id="TIGR00229">
    <property type="entry name" value="sensory_box"/>
    <property type="match status" value="1"/>
</dbReference>
<dbReference type="PROSITE" id="PS50110">
    <property type="entry name" value="RESPONSE_REGULATORY"/>
    <property type="match status" value="1"/>
</dbReference>
<evidence type="ECO:0000256" key="1">
    <source>
        <dbReference type="ARBA" id="ARBA00000085"/>
    </source>
</evidence>
<dbReference type="PROSITE" id="PS50109">
    <property type="entry name" value="HIS_KIN"/>
    <property type="match status" value="1"/>
</dbReference>
<evidence type="ECO:0000259" key="13">
    <source>
        <dbReference type="PROSITE" id="PS50113"/>
    </source>
</evidence>
<dbReference type="RefSeq" id="WP_279248854.1">
    <property type="nucleotide sequence ID" value="NZ_SHNO01000001.1"/>
</dbReference>
<dbReference type="PANTHER" id="PTHR43065:SF46">
    <property type="entry name" value="C4-DICARBOXYLATE TRANSPORT SENSOR PROTEIN DCTB"/>
    <property type="match status" value="1"/>
</dbReference>
<keyword evidence="5" id="KW-0547">Nucleotide-binding</keyword>
<dbReference type="EMBL" id="SHNO01000001">
    <property type="protein sequence ID" value="MCX2977125.1"/>
    <property type="molecule type" value="Genomic_DNA"/>
</dbReference>
<comment type="catalytic activity">
    <reaction evidence="1">
        <text>ATP + protein L-histidine = ADP + protein N-phospho-L-histidine.</text>
        <dbReference type="EC" id="2.7.13.3"/>
    </reaction>
</comment>
<proteinExistence type="predicted"/>
<sequence>MKTTTTKPMNDLLSAMAVSDALVYLTDATGNTIFVSDQLKLWLQSDTQLLSSEGIIKRADRHWTVRHHNLPNGQIARIVCPKEPDDRALLEKSHILEALVEAAPVAILTLDLDMRVTMWNPACEKIFGWSEREVLGQPYPLVPEDEWSRFEGFYKTVIEGQGFTGVEAERTRKDGKRIFTAISTAPIRRGNNEIVGAMAVLEEITERKQLEARVEQSARLESIGRFAGGVAHDFNNILTVILSYAETLLEQPNATMVSQAGEAIQHSCTQATALTQQLLAFSKRQVMRVETVDLNAVILATVSMLDRLIGTDIIIRTDLTANEAWIQADPSMIEQVIMNLATNARDAMPNGGQLSLSTVRRQVDGAPWIQLSVADTGCGMDQQTIARIFEPFFTTKPAEKGSGLGLASVHGIVQQSGGEVDVASNLGAGTTVYITIPVSGAPAQSGRDLDSPVPISIGATILLVEDNQQVRDMLINMLQVNENRVLSAGDGIEALEIASAYDGKIDLLLTDVVMPRMGGGELARRLRRLRPATKIILMSGYADEELATQGMEAADHFLHKPFRSSQVREIIDKALRTVERAV</sequence>
<dbReference type="InterPro" id="IPR036097">
    <property type="entry name" value="HisK_dim/P_sf"/>
</dbReference>
<dbReference type="InterPro" id="IPR005467">
    <property type="entry name" value="His_kinase_dom"/>
</dbReference>